<dbReference type="PANTHER" id="PTHR30108:SF17">
    <property type="entry name" value="FERULIC ACID DECARBOXYLASE 1"/>
    <property type="match status" value="1"/>
</dbReference>
<dbReference type="NCBIfam" id="TIGR02724">
    <property type="entry name" value="phenyl_P_beta"/>
    <property type="match status" value="1"/>
</dbReference>
<dbReference type="SUPFAM" id="SSF143968">
    <property type="entry name" value="UbiD C-terminal domain-like"/>
    <property type="match status" value="1"/>
</dbReference>
<organism evidence="4 5">
    <name type="scientific">Aromatoleum tolulyticum</name>
    <dbReference type="NCBI Taxonomy" id="34027"/>
    <lineage>
        <taxon>Bacteria</taxon>
        <taxon>Pseudomonadati</taxon>
        <taxon>Pseudomonadota</taxon>
        <taxon>Betaproteobacteria</taxon>
        <taxon>Rhodocyclales</taxon>
        <taxon>Rhodocyclaceae</taxon>
        <taxon>Aromatoleum</taxon>
    </lineage>
</organism>
<proteinExistence type="predicted"/>
<accession>A0A1N7ATB4</accession>
<dbReference type="NCBIfam" id="TIGR00148">
    <property type="entry name" value="UbiD family decarboxylase"/>
    <property type="match status" value="1"/>
</dbReference>
<feature type="domain" description="3-octaprenyl-4-hydroxybenzoate carboxy-lyase-like N-terminal" evidence="2">
    <location>
        <begin position="7"/>
        <end position="80"/>
    </location>
</feature>
<gene>
    <name evidence="4" type="ORF">SAMN05421829_11531</name>
</gene>
<dbReference type="PANTHER" id="PTHR30108">
    <property type="entry name" value="3-OCTAPRENYL-4-HYDROXYBENZOATE CARBOXY-LYASE-RELATED"/>
    <property type="match status" value="1"/>
</dbReference>
<sequence length="473" mass="52791">MDLRYFINQCAEAKELKRVTTEVDWNLELSHVSKLTEEKKGPALLFESVKGYDTPVFTGAFATTKRLAIMLGLPHDLTLCQSAQQWMKKTITSEGLIKAKEVKDGPVLENVLTGDKVDLNMFPVPKFFPLDGGRYIGTMVSVVLKDPETGEVNLGTYRMQMLDDKRCGVQILPGKRGERIMKKYAKMGKKMPAAAIIGCDPLIFMAGTLMHKGASDYDITGTVRGQQAEFLMAPLTGLPVPAGAEIVLEGEIDPNNFLPEGPFAEYTGYYTDELHKPIPKPVLEVQQILHRNNPILWATGQGRPVTDVHMLLAFTRTATLWTELEQMRIPGVQSVCVLPESAGRFWTVVSLKQAYPGHSRQVADAVLGTNTGNYGMKGVITVDEDIQADDLQRVFWALSCRYDPMRGTELIKRGRSTPLDPALDPDSDKLMTSRILMDACIPYEWKQKPVEARMDEETLAKIRARWHEYGIGI</sequence>
<dbReference type="InterPro" id="IPR049383">
    <property type="entry name" value="UbiD-like_N"/>
</dbReference>
<dbReference type="Pfam" id="PF20695">
    <property type="entry name" value="UbiD_N"/>
    <property type="match status" value="1"/>
</dbReference>
<evidence type="ECO:0000259" key="3">
    <source>
        <dbReference type="Pfam" id="PF20696"/>
    </source>
</evidence>
<protein>
    <submittedName>
        <fullName evidence="4">Phenylphosphate carboxylase beta subunit</fullName>
    </submittedName>
</protein>
<reference evidence="5" key="1">
    <citation type="submission" date="2017-01" db="EMBL/GenBank/DDBJ databases">
        <authorList>
            <person name="Varghese N."/>
            <person name="Submissions S."/>
        </authorList>
    </citation>
    <scope>NUCLEOTIDE SEQUENCE [LARGE SCALE GENOMIC DNA]</scope>
    <source>
        <strain evidence="5">ATCC 51758</strain>
    </source>
</reference>
<evidence type="ECO:0000313" key="5">
    <source>
        <dbReference type="Proteomes" id="UP000186819"/>
    </source>
</evidence>
<dbReference type="GO" id="GO:0005737">
    <property type="term" value="C:cytoplasm"/>
    <property type="evidence" value="ECO:0007669"/>
    <property type="project" value="TreeGrafter"/>
</dbReference>
<name>A0A1N7ATB4_9RHOO</name>
<dbReference type="Pfam" id="PF01977">
    <property type="entry name" value="UbiD"/>
    <property type="match status" value="1"/>
</dbReference>
<keyword evidence="5" id="KW-1185">Reference proteome</keyword>
<dbReference type="GO" id="GO:0016831">
    <property type="term" value="F:carboxy-lyase activity"/>
    <property type="evidence" value="ECO:0007669"/>
    <property type="project" value="InterPro"/>
</dbReference>
<dbReference type="InterPro" id="IPR048304">
    <property type="entry name" value="UbiD_Rift_dom"/>
</dbReference>
<dbReference type="OrthoDB" id="9809841at2"/>
<dbReference type="RefSeq" id="WP_076603720.1">
    <property type="nucleotide sequence ID" value="NZ_FTMD01000015.1"/>
</dbReference>
<dbReference type="InterPro" id="IPR049381">
    <property type="entry name" value="UbiD-like_C"/>
</dbReference>
<dbReference type="InterPro" id="IPR014096">
    <property type="entry name" value="Phenyl_P_COase_b"/>
</dbReference>
<dbReference type="Pfam" id="PF20696">
    <property type="entry name" value="UbiD_C"/>
    <property type="match status" value="1"/>
</dbReference>
<dbReference type="InterPro" id="IPR002830">
    <property type="entry name" value="UbiD"/>
</dbReference>
<dbReference type="STRING" id="34027.SAMN05421829_11531"/>
<feature type="domain" description="3-octaprenyl-4-hydroxybenzoate carboxy-lyase-like C-terminal" evidence="3">
    <location>
        <begin position="309"/>
        <end position="439"/>
    </location>
</feature>
<evidence type="ECO:0000259" key="2">
    <source>
        <dbReference type="Pfam" id="PF20695"/>
    </source>
</evidence>
<dbReference type="Gene3D" id="3.40.1670.10">
    <property type="entry name" value="UbiD C-terminal domain-like"/>
    <property type="match status" value="1"/>
</dbReference>
<dbReference type="SUPFAM" id="SSF50475">
    <property type="entry name" value="FMN-binding split barrel"/>
    <property type="match status" value="1"/>
</dbReference>
<feature type="domain" description="3-octaprenyl-4-hydroxybenzoate carboxy-lyase-like Rift-related" evidence="1">
    <location>
        <begin position="101"/>
        <end position="304"/>
    </location>
</feature>
<evidence type="ECO:0000313" key="4">
    <source>
        <dbReference type="EMBL" id="SIR42276.1"/>
    </source>
</evidence>
<evidence type="ECO:0000259" key="1">
    <source>
        <dbReference type="Pfam" id="PF01977"/>
    </source>
</evidence>
<dbReference type="Proteomes" id="UP000186819">
    <property type="component" value="Unassembled WGS sequence"/>
</dbReference>
<dbReference type="EMBL" id="FTMD01000015">
    <property type="protein sequence ID" value="SIR42276.1"/>
    <property type="molecule type" value="Genomic_DNA"/>
</dbReference>
<dbReference type="AlphaFoldDB" id="A0A1N7ATB4"/>